<dbReference type="Pfam" id="PF14214">
    <property type="entry name" value="Helitron_like_N"/>
    <property type="match status" value="1"/>
</dbReference>
<feature type="domain" description="Helitron helicase-like" evidence="1">
    <location>
        <begin position="46"/>
        <end position="101"/>
    </location>
</feature>
<comment type="caution">
    <text evidence="2">The sequence shown here is derived from an EMBL/GenBank/DDBJ whole genome shotgun (WGS) entry which is preliminary data.</text>
</comment>
<evidence type="ECO:0000259" key="1">
    <source>
        <dbReference type="Pfam" id="PF14214"/>
    </source>
</evidence>
<name>A0A4Y2KPK5_ARAVE</name>
<protein>
    <recommendedName>
        <fullName evidence="1">Helitron helicase-like domain-containing protein</fullName>
    </recommendedName>
</protein>
<dbReference type="InterPro" id="IPR025476">
    <property type="entry name" value="Helitron_helicase-like"/>
</dbReference>
<accession>A0A4Y2KPK5</accession>
<dbReference type="AlphaFoldDB" id="A0A4Y2KPK5"/>
<sequence length="120" mass="13880">QQRILGSDTRFQRTDHLFYALSMFEYLRVQSTISACGRAIQGQKGVVEDLHLHLKNLRGSASYWRTAHNEFIAFIRCLGPPTWFITLSCNDLNWLHMRKAFLIADGRPDEDPSQLNLDEV</sequence>
<reference evidence="2 3" key="1">
    <citation type="journal article" date="2019" name="Sci. Rep.">
        <title>Orb-weaving spider Araneus ventricosus genome elucidates the spidroin gene catalogue.</title>
        <authorList>
            <person name="Kono N."/>
            <person name="Nakamura H."/>
            <person name="Ohtoshi R."/>
            <person name="Moran D.A.P."/>
            <person name="Shinohara A."/>
            <person name="Yoshida Y."/>
            <person name="Fujiwara M."/>
            <person name="Mori M."/>
            <person name="Tomita M."/>
            <person name="Arakawa K."/>
        </authorList>
    </citation>
    <scope>NUCLEOTIDE SEQUENCE [LARGE SCALE GENOMIC DNA]</scope>
</reference>
<gene>
    <name evidence="2" type="ORF">AVEN_155669_1</name>
</gene>
<dbReference type="EMBL" id="BGPR01273017">
    <property type="protein sequence ID" value="GBN03577.1"/>
    <property type="molecule type" value="Genomic_DNA"/>
</dbReference>
<proteinExistence type="predicted"/>
<evidence type="ECO:0000313" key="3">
    <source>
        <dbReference type="Proteomes" id="UP000499080"/>
    </source>
</evidence>
<keyword evidence="3" id="KW-1185">Reference proteome</keyword>
<dbReference type="OrthoDB" id="416437at2759"/>
<organism evidence="2 3">
    <name type="scientific">Araneus ventricosus</name>
    <name type="common">Orbweaver spider</name>
    <name type="synonym">Epeira ventricosa</name>
    <dbReference type="NCBI Taxonomy" id="182803"/>
    <lineage>
        <taxon>Eukaryota</taxon>
        <taxon>Metazoa</taxon>
        <taxon>Ecdysozoa</taxon>
        <taxon>Arthropoda</taxon>
        <taxon>Chelicerata</taxon>
        <taxon>Arachnida</taxon>
        <taxon>Araneae</taxon>
        <taxon>Araneomorphae</taxon>
        <taxon>Entelegynae</taxon>
        <taxon>Araneoidea</taxon>
        <taxon>Araneidae</taxon>
        <taxon>Araneus</taxon>
    </lineage>
</organism>
<evidence type="ECO:0000313" key="2">
    <source>
        <dbReference type="EMBL" id="GBN03577.1"/>
    </source>
</evidence>
<dbReference type="Proteomes" id="UP000499080">
    <property type="component" value="Unassembled WGS sequence"/>
</dbReference>
<feature type="non-terminal residue" evidence="2">
    <location>
        <position position="1"/>
    </location>
</feature>